<gene>
    <name evidence="6" type="ORF">HK12_08395</name>
</gene>
<evidence type="ECO:0000256" key="2">
    <source>
        <dbReference type="ARBA" id="ARBA00022908"/>
    </source>
</evidence>
<reference evidence="6 7" key="1">
    <citation type="submission" date="2014-06" db="EMBL/GenBank/DDBJ databases">
        <authorList>
            <person name="Ju J."/>
            <person name="Zhang J."/>
        </authorList>
    </citation>
    <scope>NUCLEOTIDE SEQUENCE [LARGE SCALE GENOMIC DNA]</scope>
    <source>
        <strain evidence="6">DmW_045</strain>
    </source>
</reference>
<evidence type="ECO:0000313" key="6">
    <source>
        <dbReference type="EMBL" id="OUI80556.1"/>
    </source>
</evidence>
<dbReference type="PANTHER" id="PTHR30349">
    <property type="entry name" value="PHAGE INTEGRASE-RELATED"/>
    <property type="match status" value="1"/>
</dbReference>
<sequence>MTGLRRIGQTWYIRVQIPKDRQADAGRAFGTRSGIKEDHQKTLETRDRLEAIKRRPMALLSVTHEINTKLKAAGFVPLDEDWTPQWANDATLVTEALSARKEILSASTTQDQSERIQTVTPSGAAHSIVLHTSPRDRAKDAMLDVASDRASALNERGENGSAYYRKFTAIAEGSATPIGVLMDRWSKERALDVGPAMLAIDRASFNHFAGFITSALAQTNYNSEQAMLYLRSQPIEELSPSLLGQFAPWLAQEHSLTAKTVAARISPLKVFWDWTIRTHAITGPNPWIGATTGLKKRDKRASKGRPALDCYTDAELVKLLTVDTDGQHKWAWGQALSDLMRLALFTGARQNELCSLTVSRVLIYDNTEELLWGIQVTEEEAKTDAGIRKIPIHPLIKPIIARRLHKAKALPGDDNPLFPECKPGPLQNGSKRSHYFSQAFTKFRRDVLGAGSDNRRNFHSFRRNFITAMEVALGKGATACTPLVRHHLAGHEASGDIGAQVYISDNLGWPIYSAAILGMVETGYSDTVKAVI</sequence>
<name>A0A252A0D4_9PROT</name>
<dbReference type="Proteomes" id="UP000194639">
    <property type="component" value="Unassembled WGS sequence"/>
</dbReference>
<dbReference type="GO" id="GO:0006310">
    <property type="term" value="P:DNA recombination"/>
    <property type="evidence" value="ECO:0007669"/>
    <property type="project" value="UniProtKB-KW"/>
</dbReference>
<keyword evidence="3" id="KW-0238">DNA-binding</keyword>
<evidence type="ECO:0000256" key="4">
    <source>
        <dbReference type="ARBA" id="ARBA00023172"/>
    </source>
</evidence>
<dbReference type="RefSeq" id="WP_415435726.1">
    <property type="nucleotide sequence ID" value="NZ_JBDNON010000022.1"/>
</dbReference>
<dbReference type="InterPro" id="IPR050090">
    <property type="entry name" value="Tyrosine_recombinase_XerCD"/>
</dbReference>
<proteinExistence type="inferred from homology"/>
<accession>A0A252A0D4</accession>
<evidence type="ECO:0000313" key="7">
    <source>
        <dbReference type="Proteomes" id="UP000194639"/>
    </source>
</evidence>
<dbReference type="InterPro" id="IPR011010">
    <property type="entry name" value="DNA_brk_join_enz"/>
</dbReference>
<evidence type="ECO:0000259" key="5">
    <source>
        <dbReference type="PROSITE" id="PS51898"/>
    </source>
</evidence>
<protein>
    <recommendedName>
        <fullName evidence="5">Tyr recombinase domain-containing protein</fullName>
    </recommendedName>
</protein>
<dbReference type="InterPro" id="IPR013762">
    <property type="entry name" value="Integrase-like_cat_sf"/>
</dbReference>
<dbReference type="SUPFAM" id="SSF56349">
    <property type="entry name" value="DNA breaking-rejoining enzymes"/>
    <property type="match status" value="1"/>
</dbReference>
<comment type="similarity">
    <text evidence="1">Belongs to the 'phage' integrase family.</text>
</comment>
<dbReference type="PANTHER" id="PTHR30349:SF41">
    <property type="entry name" value="INTEGRASE_RECOMBINASE PROTEIN MJ0367-RELATED"/>
    <property type="match status" value="1"/>
</dbReference>
<dbReference type="PROSITE" id="PS51898">
    <property type="entry name" value="TYR_RECOMBINASE"/>
    <property type="match status" value="1"/>
</dbReference>
<organism evidence="6 7">
    <name type="scientific">Acetobacter orientalis</name>
    <dbReference type="NCBI Taxonomy" id="146474"/>
    <lineage>
        <taxon>Bacteria</taxon>
        <taxon>Pseudomonadati</taxon>
        <taxon>Pseudomonadota</taxon>
        <taxon>Alphaproteobacteria</taxon>
        <taxon>Acetobacterales</taxon>
        <taxon>Acetobacteraceae</taxon>
        <taxon>Acetobacter</taxon>
    </lineage>
</organism>
<feature type="domain" description="Tyr recombinase" evidence="5">
    <location>
        <begin position="306"/>
        <end position="516"/>
    </location>
</feature>
<comment type="caution">
    <text evidence="6">The sequence shown here is derived from an EMBL/GenBank/DDBJ whole genome shotgun (WGS) entry which is preliminary data.</text>
</comment>
<keyword evidence="2" id="KW-0229">DNA integration</keyword>
<dbReference type="InterPro" id="IPR002104">
    <property type="entry name" value="Integrase_catalytic"/>
</dbReference>
<keyword evidence="4" id="KW-0233">DNA recombination</keyword>
<dbReference type="AlphaFoldDB" id="A0A252A0D4"/>
<dbReference type="GO" id="GO:0015074">
    <property type="term" value="P:DNA integration"/>
    <property type="evidence" value="ECO:0007669"/>
    <property type="project" value="UniProtKB-KW"/>
</dbReference>
<evidence type="ECO:0000256" key="3">
    <source>
        <dbReference type="ARBA" id="ARBA00023125"/>
    </source>
</evidence>
<evidence type="ECO:0000256" key="1">
    <source>
        <dbReference type="ARBA" id="ARBA00008857"/>
    </source>
</evidence>
<dbReference type="GO" id="GO:0003677">
    <property type="term" value="F:DNA binding"/>
    <property type="evidence" value="ECO:0007669"/>
    <property type="project" value="UniProtKB-KW"/>
</dbReference>
<dbReference type="EMBL" id="JOMO01000031">
    <property type="protein sequence ID" value="OUI80556.1"/>
    <property type="molecule type" value="Genomic_DNA"/>
</dbReference>
<dbReference type="Gene3D" id="1.10.443.10">
    <property type="entry name" value="Intergrase catalytic core"/>
    <property type="match status" value="1"/>
</dbReference>